<dbReference type="Gene3D" id="3.30.710.10">
    <property type="entry name" value="Potassium Channel Kv1.1, Chain A"/>
    <property type="match status" value="1"/>
</dbReference>
<feature type="domain" description="BTB" evidence="2">
    <location>
        <begin position="61"/>
        <end position="125"/>
    </location>
</feature>
<name>A0A0C9TNS3_SPHS4</name>
<dbReference type="InterPro" id="IPR000210">
    <property type="entry name" value="BTB/POZ_dom"/>
</dbReference>
<feature type="compositionally biased region" description="Polar residues" evidence="1">
    <location>
        <begin position="27"/>
        <end position="42"/>
    </location>
</feature>
<dbReference type="AlphaFoldDB" id="A0A0C9TNS3"/>
<dbReference type="InterPro" id="IPR011333">
    <property type="entry name" value="SKP1/BTB/POZ_sf"/>
</dbReference>
<dbReference type="HOGENOM" id="CLU_033082_3_2_1"/>
<dbReference type="Proteomes" id="UP000054279">
    <property type="component" value="Unassembled WGS sequence"/>
</dbReference>
<reference evidence="3 4" key="1">
    <citation type="submission" date="2014-06" db="EMBL/GenBank/DDBJ databases">
        <title>Evolutionary Origins and Diversification of the Mycorrhizal Mutualists.</title>
        <authorList>
            <consortium name="DOE Joint Genome Institute"/>
            <consortium name="Mycorrhizal Genomics Consortium"/>
            <person name="Kohler A."/>
            <person name="Kuo A."/>
            <person name="Nagy L.G."/>
            <person name="Floudas D."/>
            <person name="Copeland A."/>
            <person name="Barry K.W."/>
            <person name="Cichocki N."/>
            <person name="Veneault-Fourrey C."/>
            <person name="LaButti K."/>
            <person name="Lindquist E.A."/>
            <person name="Lipzen A."/>
            <person name="Lundell T."/>
            <person name="Morin E."/>
            <person name="Murat C."/>
            <person name="Riley R."/>
            <person name="Ohm R."/>
            <person name="Sun H."/>
            <person name="Tunlid A."/>
            <person name="Henrissat B."/>
            <person name="Grigoriev I.V."/>
            <person name="Hibbett D.S."/>
            <person name="Martin F."/>
        </authorList>
    </citation>
    <scope>NUCLEOTIDE SEQUENCE [LARGE SCALE GENOMIC DNA]</scope>
    <source>
        <strain evidence="3 4">SS14</strain>
    </source>
</reference>
<dbReference type="PROSITE" id="PS50097">
    <property type="entry name" value="BTB"/>
    <property type="match status" value="1"/>
</dbReference>
<feature type="region of interest" description="Disordered" evidence="1">
    <location>
        <begin position="22"/>
        <end position="42"/>
    </location>
</feature>
<keyword evidence="4" id="KW-1185">Reference proteome</keyword>
<dbReference type="OrthoDB" id="2879636at2759"/>
<organism evidence="3 4">
    <name type="scientific">Sphaerobolus stellatus (strain SS14)</name>
    <dbReference type="NCBI Taxonomy" id="990650"/>
    <lineage>
        <taxon>Eukaryota</taxon>
        <taxon>Fungi</taxon>
        <taxon>Dikarya</taxon>
        <taxon>Basidiomycota</taxon>
        <taxon>Agaricomycotina</taxon>
        <taxon>Agaricomycetes</taxon>
        <taxon>Phallomycetidae</taxon>
        <taxon>Geastrales</taxon>
        <taxon>Sphaerobolaceae</taxon>
        <taxon>Sphaerobolus</taxon>
    </lineage>
</organism>
<evidence type="ECO:0000313" key="4">
    <source>
        <dbReference type="Proteomes" id="UP000054279"/>
    </source>
</evidence>
<gene>
    <name evidence="3" type="ORF">M422DRAFT_53271</name>
</gene>
<dbReference type="SUPFAM" id="SSF54695">
    <property type="entry name" value="POZ domain"/>
    <property type="match status" value="1"/>
</dbReference>
<protein>
    <submittedName>
        <fullName evidence="3">Unplaced genomic scaffold SPHSTscaffold_163, whole genome shotgun sequence</fullName>
    </submittedName>
</protein>
<accession>A0A0C9TNS3</accession>
<sequence length="361" mass="40642">MIPVQKIKLYDEAGEDLESLPGPIHLQETQKPQPITKTSVQGRSTSMNIKRLCGSLYHKDGNVVLVVADVGLRVHASVLEGNTGFFRDLFAAACPPRPEETFDGCPIIPVYDGMEGLTLFLGVMYGYTYVLSFPSGLFKLPTSGCRPILNISVNSDEFWTLLKIATKYAAFGIRRSCIKMLSQAGYAVTLKDYDSSTTRPGLSSGCLNALQETNVRVLLPVTYYFLCQQTDAFIEECELDNDALMRLYRGGCKLAKVWPEFVAKEIVKRAQDRETCCRPIFKQAFDSVSNLILDANLNGFVAPLLYLLRHQADMSFERGLCERCKEDFQDAMFEERERVWTSLPRVFGITNTWEELEVRVS</sequence>
<evidence type="ECO:0000259" key="2">
    <source>
        <dbReference type="PROSITE" id="PS50097"/>
    </source>
</evidence>
<evidence type="ECO:0000256" key="1">
    <source>
        <dbReference type="SAM" id="MobiDB-lite"/>
    </source>
</evidence>
<dbReference type="EMBL" id="KN837238">
    <property type="protein sequence ID" value="KIJ31688.1"/>
    <property type="molecule type" value="Genomic_DNA"/>
</dbReference>
<evidence type="ECO:0000313" key="3">
    <source>
        <dbReference type="EMBL" id="KIJ31688.1"/>
    </source>
</evidence>
<proteinExistence type="predicted"/>